<feature type="transmembrane region" description="Helical" evidence="6">
    <location>
        <begin position="160"/>
        <end position="179"/>
    </location>
</feature>
<feature type="transmembrane region" description="Helical" evidence="6">
    <location>
        <begin position="299"/>
        <end position="320"/>
    </location>
</feature>
<keyword evidence="5 6" id="KW-0472">Membrane</keyword>
<reference evidence="8 9" key="1">
    <citation type="submission" date="2021-05" db="EMBL/GenBank/DDBJ databases">
        <title>Comparative genomic studies on the polysaccharide-degrading batcterial strains of the Flammeovirga genus.</title>
        <authorList>
            <person name="Zewei F."/>
            <person name="Zheng Z."/>
            <person name="Yu L."/>
            <person name="Ruyue G."/>
            <person name="Yanhong M."/>
            <person name="Yuanyuan C."/>
            <person name="Jingyan G."/>
            <person name="Wenjun H."/>
        </authorList>
    </citation>
    <scope>NUCLEOTIDE SEQUENCE [LARGE SCALE GENOMIC DNA]</scope>
    <source>
        <strain evidence="8 9">NBRC:100898</strain>
    </source>
</reference>
<evidence type="ECO:0000313" key="9">
    <source>
        <dbReference type="Proteomes" id="UP000678679"/>
    </source>
</evidence>
<feature type="transmembrane region" description="Helical" evidence="6">
    <location>
        <begin position="362"/>
        <end position="382"/>
    </location>
</feature>
<evidence type="ECO:0000313" key="8">
    <source>
        <dbReference type="EMBL" id="QWG02123.1"/>
    </source>
</evidence>
<organism evidence="8 9">
    <name type="scientific">Flammeovirga yaeyamensis</name>
    <dbReference type="NCBI Taxonomy" id="367791"/>
    <lineage>
        <taxon>Bacteria</taxon>
        <taxon>Pseudomonadati</taxon>
        <taxon>Bacteroidota</taxon>
        <taxon>Cytophagia</taxon>
        <taxon>Cytophagales</taxon>
        <taxon>Flammeovirgaceae</taxon>
        <taxon>Flammeovirga</taxon>
    </lineage>
</organism>
<dbReference type="Proteomes" id="UP000678679">
    <property type="component" value="Chromosome 1"/>
</dbReference>
<keyword evidence="9" id="KW-1185">Reference proteome</keyword>
<evidence type="ECO:0000256" key="3">
    <source>
        <dbReference type="ARBA" id="ARBA00022692"/>
    </source>
</evidence>
<dbReference type="InterPro" id="IPR011701">
    <property type="entry name" value="MFS"/>
</dbReference>
<feature type="transmembrane region" description="Helical" evidence="6">
    <location>
        <begin position="41"/>
        <end position="59"/>
    </location>
</feature>
<feature type="transmembrane region" description="Helical" evidence="6">
    <location>
        <begin position="7"/>
        <end position="29"/>
    </location>
</feature>
<feature type="transmembrane region" description="Helical" evidence="6">
    <location>
        <begin position="332"/>
        <end position="350"/>
    </location>
</feature>
<dbReference type="SUPFAM" id="SSF103473">
    <property type="entry name" value="MFS general substrate transporter"/>
    <property type="match status" value="1"/>
</dbReference>
<evidence type="ECO:0000256" key="5">
    <source>
        <dbReference type="ARBA" id="ARBA00023136"/>
    </source>
</evidence>
<sequence length="387" mass="42939">MNKKLHAFIMYLTVPLAAVTVDIVVTSLPSIKEVLGVDTHLAQYVFTFGVLGFGIGQIFSGFVTDAYNRKTVLISSISMLITLLIGAVLTNNIHVLIFLRFLQGLAISFIAVASRAVVRDIHTDEEYKNAVNYITIGFALALTVSPMVGSLILTMFSYKAVFVFLIIYSTLMLVMIFFSKETNNNKKPLNKKNAFHDLKILFQDTVFVRSLIMCGCFYTIVPIFDTLGSFYVTDIFDYTPIEFGWAEIILAVAWLFGNIFNRFLSKIDLHKKTMTSFIIGFTGCIIGFLFFQSQGESDIAVIGVMCIIVFVAAILFPLHLGTALVKHGQRAGIANAIIFSGCWMITSFISNTATFLDPHTALSIYFLIVFVLALALSSYLLGKRKLG</sequence>
<dbReference type="EMBL" id="CP076132">
    <property type="protein sequence ID" value="QWG02123.1"/>
    <property type="molecule type" value="Genomic_DNA"/>
</dbReference>
<dbReference type="InterPro" id="IPR020846">
    <property type="entry name" value="MFS_dom"/>
</dbReference>
<evidence type="ECO:0000256" key="6">
    <source>
        <dbReference type="SAM" id="Phobius"/>
    </source>
</evidence>
<gene>
    <name evidence="8" type="ORF">KMW28_00645</name>
</gene>
<evidence type="ECO:0000259" key="7">
    <source>
        <dbReference type="PROSITE" id="PS50850"/>
    </source>
</evidence>
<dbReference type="PROSITE" id="PS50850">
    <property type="entry name" value="MFS"/>
    <property type="match status" value="1"/>
</dbReference>
<feature type="transmembrane region" description="Helical" evidence="6">
    <location>
        <begin position="71"/>
        <end position="89"/>
    </location>
</feature>
<feature type="transmembrane region" description="Helical" evidence="6">
    <location>
        <begin position="244"/>
        <end position="264"/>
    </location>
</feature>
<dbReference type="KEGG" id="fya:KMW28_00645"/>
<dbReference type="PANTHER" id="PTHR23502:SF132">
    <property type="entry name" value="POLYAMINE TRANSPORTER 2-RELATED"/>
    <property type="match status" value="1"/>
</dbReference>
<evidence type="ECO:0000256" key="2">
    <source>
        <dbReference type="ARBA" id="ARBA00022448"/>
    </source>
</evidence>
<keyword evidence="4 6" id="KW-1133">Transmembrane helix</keyword>
<comment type="subcellular location">
    <subcellularLocation>
        <location evidence="1">Membrane</location>
        <topology evidence="1">Multi-pass membrane protein</topology>
    </subcellularLocation>
</comment>
<accession>A0AAX1N8K8</accession>
<feature type="transmembrane region" description="Helical" evidence="6">
    <location>
        <begin position="200"/>
        <end position="224"/>
    </location>
</feature>
<dbReference type="GO" id="GO:0015385">
    <property type="term" value="F:sodium:proton antiporter activity"/>
    <property type="evidence" value="ECO:0007669"/>
    <property type="project" value="TreeGrafter"/>
</dbReference>
<dbReference type="InterPro" id="IPR036259">
    <property type="entry name" value="MFS_trans_sf"/>
</dbReference>
<evidence type="ECO:0000256" key="1">
    <source>
        <dbReference type="ARBA" id="ARBA00004141"/>
    </source>
</evidence>
<name>A0AAX1N8K8_9BACT</name>
<dbReference type="GO" id="GO:0005886">
    <property type="term" value="C:plasma membrane"/>
    <property type="evidence" value="ECO:0007669"/>
    <property type="project" value="TreeGrafter"/>
</dbReference>
<dbReference type="Gene3D" id="1.20.1720.10">
    <property type="entry name" value="Multidrug resistance protein D"/>
    <property type="match status" value="1"/>
</dbReference>
<dbReference type="AlphaFoldDB" id="A0AAX1N8K8"/>
<dbReference type="PANTHER" id="PTHR23502">
    <property type="entry name" value="MAJOR FACILITATOR SUPERFAMILY"/>
    <property type="match status" value="1"/>
</dbReference>
<proteinExistence type="predicted"/>
<feature type="transmembrane region" description="Helical" evidence="6">
    <location>
        <begin position="130"/>
        <end position="154"/>
    </location>
</feature>
<feature type="domain" description="Major facilitator superfamily (MFS) profile" evidence="7">
    <location>
        <begin position="6"/>
        <end position="387"/>
    </location>
</feature>
<evidence type="ECO:0000256" key="4">
    <source>
        <dbReference type="ARBA" id="ARBA00022989"/>
    </source>
</evidence>
<dbReference type="Pfam" id="PF07690">
    <property type="entry name" value="MFS_1"/>
    <property type="match status" value="1"/>
</dbReference>
<feature type="transmembrane region" description="Helical" evidence="6">
    <location>
        <begin position="95"/>
        <end position="118"/>
    </location>
</feature>
<dbReference type="RefSeq" id="WP_169664904.1">
    <property type="nucleotide sequence ID" value="NZ_CP076132.1"/>
</dbReference>
<keyword evidence="3 6" id="KW-0812">Transmembrane</keyword>
<dbReference type="GO" id="GO:1990961">
    <property type="term" value="P:xenobiotic detoxification by transmembrane export across the plasma membrane"/>
    <property type="evidence" value="ECO:0007669"/>
    <property type="project" value="TreeGrafter"/>
</dbReference>
<feature type="transmembrane region" description="Helical" evidence="6">
    <location>
        <begin position="276"/>
        <end position="293"/>
    </location>
</feature>
<protein>
    <submittedName>
        <fullName evidence="8">MFS transporter</fullName>
    </submittedName>
</protein>
<keyword evidence="2" id="KW-0813">Transport</keyword>